<dbReference type="PRINTS" id="PR00368">
    <property type="entry name" value="FADPNR"/>
</dbReference>
<keyword evidence="6" id="KW-1185">Reference proteome</keyword>
<keyword evidence="1" id="KW-0285">Flavoprotein</keyword>
<protein>
    <submittedName>
        <fullName evidence="5">Thioredoxin reductase (NADPH)</fullName>
    </submittedName>
</protein>
<gene>
    <name evidence="5" type="ORF">FHX44_118165</name>
</gene>
<feature type="domain" description="FAD/NAD(P)-binding" evidence="4">
    <location>
        <begin position="229"/>
        <end position="538"/>
    </location>
</feature>
<keyword evidence="2" id="KW-0560">Oxidoreductase</keyword>
<dbReference type="PRINTS" id="PR00469">
    <property type="entry name" value="PNDRDTASEII"/>
</dbReference>
<evidence type="ECO:0000313" key="6">
    <source>
        <dbReference type="Proteomes" id="UP000321261"/>
    </source>
</evidence>
<dbReference type="InterPro" id="IPR050097">
    <property type="entry name" value="Ferredoxin-NADP_redctase_2"/>
</dbReference>
<evidence type="ECO:0000256" key="3">
    <source>
        <dbReference type="ARBA" id="ARBA00048132"/>
    </source>
</evidence>
<dbReference type="SUPFAM" id="SSF51905">
    <property type="entry name" value="FAD/NAD(P)-binding domain"/>
    <property type="match status" value="1"/>
</dbReference>
<organism evidence="5 6">
    <name type="scientific">Pseudonocardia hierapolitana</name>
    <dbReference type="NCBI Taxonomy" id="1128676"/>
    <lineage>
        <taxon>Bacteria</taxon>
        <taxon>Bacillati</taxon>
        <taxon>Actinomycetota</taxon>
        <taxon>Actinomycetes</taxon>
        <taxon>Pseudonocardiales</taxon>
        <taxon>Pseudonocardiaceae</taxon>
        <taxon>Pseudonocardia</taxon>
    </lineage>
</organism>
<comment type="catalytic activity">
    <reaction evidence="3">
        <text>[thioredoxin]-dithiol + NADP(+) = [thioredoxin]-disulfide + NADPH + H(+)</text>
        <dbReference type="Rhea" id="RHEA:20345"/>
        <dbReference type="Rhea" id="RHEA-COMP:10698"/>
        <dbReference type="Rhea" id="RHEA-COMP:10700"/>
        <dbReference type="ChEBI" id="CHEBI:15378"/>
        <dbReference type="ChEBI" id="CHEBI:29950"/>
        <dbReference type="ChEBI" id="CHEBI:50058"/>
        <dbReference type="ChEBI" id="CHEBI:57783"/>
        <dbReference type="ChEBI" id="CHEBI:58349"/>
        <dbReference type="EC" id="1.8.1.9"/>
    </reaction>
</comment>
<dbReference type="InterPro" id="IPR036188">
    <property type="entry name" value="FAD/NAD-bd_sf"/>
</dbReference>
<sequence length="556" mass="58888">MILVAHDDEERRSVLASRLNRRFGADYDVRAEPSSAAGLSVLSRLAEDGRDVCLVIAGQHAEHTDGAGFLAASHGLHPAAKRALLVGRGEWRSGHPAVRAMLLGQIDGYLFDPWQPEERWLYLPVSELLVDWAQTQAPLFEAFHVVGDQWEARSHEIRDALGRVGVPFGFSSPDSEQGRRMLREHGQDGERLPVVVPGAPGSAAVVQPDVAELASMLGLPTGFATEACDVAIVGAGPAGLAAAVYAASEGLRTVVIDMSLPGGQAGTSSLIRNYLGFPRGISGENLANRAAEQAWLFGADLVLGRPATGLRTEAARHVVQVGDDEVVARAVIIACGVDWRRLGVPALEELRGAGVFYGAAGAEAVAVAGEDVFVVGAGNSAGQAAVHLARWASTVTILVRGPALAASMSDYLITVIEQIPAITVRLHTEIIDGRGDERLEEVELRDRRSGATEVVPAAAVFVMIGAQPRTDWLGDTVRRDEQGYVVTGHDLLAGGVPLPEWPLVRPPWLLETSTPGVFAVGDVRHGSIKRVATAVGTGSMAVQLIHQYLSEPHAPA</sequence>
<dbReference type="Pfam" id="PF07992">
    <property type="entry name" value="Pyr_redox_2"/>
    <property type="match status" value="1"/>
</dbReference>
<name>A0A561T533_9PSEU</name>
<dbReference type="PANTHER" id="PTHR48105">
    <property type="entry name" value="THIOREDOXIN REDUCTASE 1-RELATED-RELATED"/>
    <property type="match status" value="1"/>
</dbReference>
<accession>A0A561T533</accession>
<comment type="caution">
    <text evidence="5">The sequence shown here is derived from an EMBL/GenBank/DDBJ whole genome shotgun (WGS) entry which is preliminary data.</text>
</comment>
<dbReference type="GO" id="GO:0004791">
    <property type="term" value="F:thioredoxin-disulfide reductase (NADPH) activity"/>
    <property type="evidence" value="ECO:0007669"/>
    <property type="project" value="UniProtKB-EC"/>
</dbReference>
<evidence type="ECO:0000256" key="2">
    <source>
        <dbReference type="ARBA" id="ARBA00023002"/>
    </source>
</evidence>
<evidence type="ECO:0000259" key="4">
    <source>
        <dbReference type="Pfam" id="PF07992"/>
    </source>
</evidence>
<proteinExistence type="predicted"/>
<dbReference type="Gene3D" id="3.50.50.60">
    <property type="entry name" value="FAD/NAD(P)-binding domain"/>
    <property type="match status" value="2"/>
</dbReference>
<dbReference type="AlphaFoldDB" id="A0A561T533"/>
<reference evidence="5 6" key="1">
    <citation type="submission" date="2019-06" db="EMBL/GenBank/DDBJ databases">
        <title>Sequencing the genomes of 1000 actinobacteria strains.</title>
        <authorList>
            <person name="Klenk H.-P."/>
        </authorList>
    </citation>
    <scope>NUCLEOTIDE SEQUENCE [LARGE SCALE GENOMIC DNA]</scope>
    <source>
        <strain evidence="5 6">DSM 45671</strain>
    </source>
</reference>
<dbReference type="Proteomes" id="UP000321261">
    <property type="component" value="Unassembled WGS sequence"/>
</dbReference>
<evidence type="ECO:0000313" key="5">
    <source>
        <dbReference type="EMBL" id="TWF82220.1"/>
    </source>
</evidence>
<dbReference type="EMBL" id="VIWU01000001">
    <property type="protein sequence ID" value="TWF82220.1"/>
    <property type="molecule type" value="Genomic_DNA"/>
</dbReference>
<dbReference type="InterPro" id="IPR023753">
    <property type="entry name" value="FAD/NAD-binding_dom"/>
</dbReference>
<evidence type="ECO:0000256" key="1">
    <source>
        <dbReference type="ARBA" id="ARBA00022630"/>
    </source>
</evidence>